<dbReference type="SMART" id="SM00382">
    <property type="entry name" value="AAA"/>
    <property type="match status" value="1"/>
</dbReference>
<keyword evidence="2" id="KW-0813">Transport</keyword>
<evidence type="ECO:0000256" key="3">
    <source>
        <dbReference type="ARBA" id="ARBA00022741"/>
    </source>
</evidence>
<dbReference type="InterPro" id="IPR003593">
    <property type="entry name" value="AAA+_ATPase"/>
</dbReference>
<feature type="domain" description="ABC transporter" evidence="5">
    <location>
        <begin position="8"/>
        <end position="232"/>
    </location>
</feature>
<keyword evidence="6" id="KW-0378">Hydrolase</keyword>
<evidence type="ECO:0000313" key="6">
    <source>
        <dbReference type="EMBL" id="MPL96928.1"/>
    </source>
</evidence>
<dbReference type="PROSITE" id="PS50893">
    <property type="entry name" value="ABC_TRANSPORTER_2"/>
    <property type="match status" value="1"/>
</dbReference>
<dbReference type="PROSITE" id="PS00211">
    <property type="entry name" value="ABC_TRANSPORTER_1"/>
    <property type="match status" value="1"/>
</dbReference>
<keyword evidence="4 6" id="KW-0067">ATP-binding</keyword>
<dbReference type="PANTHER" id="PTHR24220">
    <property type="entry name" value="IMPORT ATP-BINDING PROTEIN"/>
    <property type="match status" value="1"/>
</dbReference>
<comment type="caution">
    <text evidence="6">The sequence shown here is derived from an EMBL/GenBank/DDBJ whole genome shotgun (WGS) entry which is preliminary data.</text>
</comment>
<dbReference type="InterPro" id="IPR027417">
    <property type="entry name" value="P-loop_NTPase"/>
</dbReference>
<evidence type="ECO:0000256" key="2">
    <source>
        <dbReference type="ARBA" id="ARBA00022448"/>
    </source>
</evidence>
<dbReference type="GO" id="GO:0022857">
    <property type="term" value="F:transmembrane transporter activity"/>
    <property type="evidence" value="ECO:0007669"/>
    <property type="project" value="TreeGrafter"/>
</dbReference>
<keyword evidence="3" id="KW-0547">Nucleotide-binding</keyword>
<proteinExistence type="inferred from homology"/>
<dbReference type="InterPro" id="IPR003439">
    <property type="entry name" value="ABC_transporter-like_ATP-bd"/>
</dbReference>
<dbReference type="PANTHER" id="PTHR24220:SF689">
    <property type="entry name" value="LIPOPROTEIN-RELEASING SYSTEM ATP-BINDING PROTEIN LOLD"/>
    <property type="match status" value="1"/>
</dbReference>
<evidence type="ECO:0000256" key="4">
    <source>
        <dbReference type="ARBA" id="ARBA00022840"/>
    </source>
</evidence>
<evidence type="ECO:0000259" key="5">
    <source>
        <dbReference type="PROSITE" id="PS50893"/>
    </source>
</evidence>
<gene>
    <name evidence="6" type="primary">lolD_15</name>
    <name evidence="6" type="ORF">SDC9_43112</name>
</gene>
<evidence type="ECO:0000256" key="1">
    <source>
        <dbReference type="ARBA" id="ARBA00005417"/>
    </source>
</evidence>
<dbReference type="SUPFAM" id="SSF52540">
    <property type="entry name" value="P-loop containing nucleoside triphosphate hydrolases"/>
    <property type="match status" value="1"/>
</dbReference>
<dbReference type="InterPro" id="IPR017871">
    <property type="entry name" value="ABC_transporter-like_CS"/>
</dbReference>
<accession>A0A644W052</accession>
<dbReference type="EMBL" id="VSSQ01000532">
    <property type="protein sequence ID" value="MPL96928.1"/>
    <property type="molecule type" value="Genomic_DNA"/>
</dbReference>
<comment type="similarity">
    <text evidence="1">Belongs to the ABC transporter superfamily.</text>
</comment>
<dbReference type="GO" id="GO:0016887">
    <property type="term" value="F:ATP hydrolysis activity"/>
    <property type="evidence" value="ECO:0007669"/>
    <property type="project" value="InterPro"/>
</dbReference>
<dbReference type="InterPro" id="IPR015854">
    <property type="entry name" value="ABC_transpr_LolD-like"/>
</dbReference>
<sequence length="232" mass="25466">MMKSSEVLSLKQVSKSFPATLRGGQPIHILQQVDLSLSDSTSVAITGRSGSGKSTLLQISAGLLSCDSGQVIFENRELSTLDDVRLSMLRCRRMGFIFQSSLLLDDFNALENVQIPAMIAGCSEKEAQKRALNLLQTVGLADRLYHTSDQLSGGERQRVAIARALVNEPAVIFADEPTGSLDERNAQLVEDLLLNLVAERKVALMLITHNNVFAARCDFVYHLHNRNLEVDA</sequence>
<dbReference type="Gene3D" id="3.40.50.300">
    <property type="entry name" value="P-loop containing nucleotide triphosphate hydrolases"/>
    <property type="match status" value="1"/>
</dbReference>
<dbReference type="CDD" id="cd03255">
    <property type="entry name" value="ABC_MJ0796_LolCDE_FtsE"/>
    <property type="match status" value="1"/>
</dbReference>
<reference evidence="6" key="1">
    <citation type="submission" date="2019-08" db="EMBL/GenBank/DDBJ databases">
        <authorList>
            <person name="Kucharzyk K."/>
            <person name="Murdoch R.W."/>
            <person name="Higgins S."/>
            <person name="Loffler F."/>
        </authorList>
    </citation>
    <scope>NUCLEOTIDE SEQUENCE</scope>
</reference>
<dbReference type="AlphaFoldDB" id="A0A644W052"/>
<dbReference type="EC" id="3.6.3.-" evidence="6"/>
<dbReference type="GO" id="GO:0005886">
    <property type="term" value="C:plasma membrane"/>
    <property type="evidence" value="ECO:0007669"/>
    <property type="project" value="TreeGrafter"/>
</dbReference>
<protein>
    <submittedName>
        <fullName evidence="6">Lipoprotein-releasing system ATP-binding protein LolD</fullName>
        <ecNumber evidence="6">3.6.3.-</ecNumber>
    </submittedName>
</protein>
<name>A0A644W052_9ZZZZ</name>
<dbReference type="GO" id="GO:0005524">
    <property type="term" value="F:ATP binding"/>
    <property type="evidence" value="ECO:0007669"/>
    <property type="project" value="UniProtKB-KW"/>
</dbReference>
<keyword evidence="6" id="KW-0449">Lipoprotein</keyword>
<organism evidence="6">
    <name type="scientific">bioreactor metagenome</name>
    <dbReference type="NCBI Taxonomy" id="1076179"/>
    <lineage>
        <taxon>unclassified sequences</taxon>
        <taxon>metagenomes</taxon>
        <taxon>ecological metagenomes</taxon>
    </lineage>
</organism>
<dbReference type="InterPro" id="IPR017911">
    <property type="entry name" value="MacB-like_ATP-bd"/>
</dbReference>
<dbReference type="Pfam" id="PF00005">
    <property type="entry name" value="ABC_tran"/>
    <property type="match status" value="1"/>
</dbReference>